<reference evidence="8 9" key="1">
    <citation type="submission" date="2024-09" db="EMBL/GenBank/DDBJ databases">
        <authorList>
            <person name="Sun Q."/>
            <person name="Mori K."/>
        </authorList>
    </citation>
    <scope>NUCLEOTIDE SEQUENCE [LARGE SCALE GENOMIC DNA]</scope>
    <source>
        <strain evidence="8 9">JCM 11683</strain>
    </source>
</reference>
<feature type="DNA-binding region" description="H-T-H motif" evidence="5">
    <location>
        <begin position="44"/>
        <end position="63"/>
    </location>
</feature>
<dbReference type="RefSeq" id="WP_376841059.1">
    <property type="nucleotide sequence ID" value="NZ_JBHMAU010000072.1"/>
</dbReference>
<feature type="region of interest" description="Disordered" evidence="6">
    <location>
        <begin position="1"/>
        <end position="20"/>
    </location>
</feature>
<dbReference type="PANTHER" id="PTHR30055">
    <property type="entry name" value="HTH-TYPE TRANSCRIPTIONAL REGULATOR RUTR"/>
    <property type="match status" value="1"/>
</dbReference>
<dbReference type="InterPro" id="IPR039538">
    <property type="entry name" value="BetI_C"/>
</dbReference>
<dbReference type="InterPro" id="IPR001647">
    <property type="entry name" value="HTH_TetR"/>
</dbReference>
<protein>
    <submittedName>
        <fullName evidence="8">TetR/AcrR family transcriptional regulator</fullName>
    </submittedName>
</protein>
<evidence type="ECO:0000259" key="7">
    <source>
        <dbReference type="PROSITE" id="PS50977"/>
    </source>
</evidence>
<dbReference type="PANTHER" id="PTHR30055:SF234">
    <property type="entry name" value="HTH-TYPE TRANSCRIPTIONAL REGULATOR BETI"/>
    <property type="match status" value="1"/>
</dbReference>
<keyword evidence="3 5" id="KW-0238">DNA-binding</keyword>
<keyword evidence="2" id="KW-0805">Transcription regulation</keyword>
<dbReference type="Pfam" id="PF00440">
    <property type="entry name" value="TetR_N"/>
    <property type="match status" value="1"/>
</dbReference>
<proteinExistence type="predicted"/>
<keyword evidence="4" id="KW-0804">Transcription</keyword>
<evidence type="ECO:0000256" key="2">
    <source>
        <dbReference type="ARBA" id="ARBA00023015"/>
    </source>
</evidence>
<organism evidence="8 9">
    <name type="scientific">Brevibacterium otitidis</name>
    <dbReference type="NCBI Taxonomy" id="53364"/>
    <lineage>
        <taxon>Bacteria</taxon>
        <taxon>Bacillati</taxon>
        <taxon>Actinomycetota</taxon>
        <taxon>Actinomycetes</taxon>
        <taxon>Micrococcales</taxon>
        <taxon>Brevibacteriaceae</taxon>
        <taxon>Brevibacterium</taxon>
    </lineage>
</organism>
<keyword evidence="9" id="KW-1185">Reference proteome</keyword>
<dbReference type="Pfam" id="PF13977">
    <property type="entry name" value="TetR_C_6"/>
    <property type="match status" value="1"/>
</dbReference>
<evidence type="ECO:0000256" key="1">
    <source>
        <dbReference type="ARBA" id="ARBA00022491"/>
    </source>
</evidence>
<name>A0ABV5X5D3_9MICO</name>
<evidence type="ECO:0000256" key="3">
    <source>
        <dbReference type="ARBA" id="ARBA00023125"/>
    </source>
</evidence>
<accession>A0ABV5X5D3</accession>
<evidence type="ECO:0000313" key="9">
    <source>
        <dbReference type="Proteomes" id="UP001589707"/>
    </source>
</evidence>
<dbReference type="EMBL" id="JBHMAU010000072">
    <property type="protein sequence ID" value="MFB9777157.1"/>
    <property type="molecule type" value="Genomic_DNA"/>
</dbReference>
<sequence length="210" mass="23432">MTRENGSAGPGRPAYSDAQVDQRREQIFSATLELIIEVGADNVSLKQISKRAGISVGAIQHYFRKRDDLVRQALIEHSTNVVERLRAPKEASHWARVLHVMWSFVDYEKVPSRSLLWMEFIAAGTRDPLLAREVRTVFDNWTTVLTEVVSDGVTAGEFRLAGRIDDVVAGLIALIDGFEAAVTIKGNELSVATVRRRLELHTRALLGPRD</sequence>
<evidence type="ECO:0000256" key="5">
    <source>
        <dbReference type="PROSITE-ProRule" id="PRU00335"/>
    </source>
</evidence>
<gene>
    <name evidence="8" type="ORF">ACFFN1_12230</name>
</gene>
<dbReference type="InterPro" id="IPR050109">
    <property type="entry name" value="HTH-type_TetR-like_transc_reg"/>
</dbReference>
<dbReference type="InterPro" id="IPR009057">
    <property type="entry name" value="Homeodomain-like_sf"/>
</dbReference>
<dbReference type="SUPFAM" id="SSF48498">
    <property type="entry name" value="Tetracyclin repressor-like, C-terminal domain"/>
    <property type="match status" value="1"/>
</dbReference>
<evidence type="ECO:0000256" key="4">
    <source>
        <dbReference type="ARBA" id="ARBA00023163"/>
    </source>
</evidence>
<dbReference type="SUPFAM" id="SSF46689">
    <property type="entry name" value="Homeodomain-like"/>
    <property type="match status" value="1"/>
</dbReference>
<keyword evidence="1" id="KW-0678">Repressor</keyword>
<dbReference type="Gene3D" id="1.10.357.10">
    <property type="entry name" value="Tetracycline Repressor, domain 2"/>
    <property type="match status" value="1"/>
</dbReference>
<dbReference type="PROSITE" id="PS50977">
    <property type="entry name" value="HTH_TETR_2"/>
    <property type="match status" value="1"/>
</dbReference>
<dbReference type="InterPro" id="IPR036271">
    <property type="entry name" value="Tet_transcr_reg_TetR-rel_C_sf"/>
</dbReference>
<feature type="domain" description="HTH tetR-type" evidence="7">
    <location>
        <begin position="21"/>
        <end position="81"/>
    </location>
</feature>
<evidence type="ECO:0000256" key="6">
    <source>
        <dbReference type="SAM" id="MobiDB-lite"/>
    </source>
</evidence>
<dbReference type="Proteomes" id="UP001589707">
    <property type="component" value="Unassembled WGS sequence"/>
</dbReference>
<evidence type="ECO:0000313" key="8">
    <source>
        <dbReference type="EMBL" id="MFB9777157.1"/>
    </source>
</evidence>
<dbReference type="PRINTS" id="PR00455">
    <property type="entry name" value="HTHTETR"/>
</dbReference>
<comment type="caution">
    <text evidence="8">The sequence shown here is derived from an EMBL/GenBank/DDBJ whole genome shotgun (WGS) entry which is preliminary data.</text>
</comment>